<evidence type="ECO:0000313" key="6">
    <source>
        <dbReference type="Proteomes" id="UP001589716"/>
    </source>
</evidence>
<dbReference type="InterPro" id="IPR018062">
    <property type="entry name" value="HTH_AraC-typ_CS"/>
</dbReference>
<dbReference type="InterPro" id="IPR009057">
    <property type="entry name" value="Homeodomain-like_sf"/>
</dbReference>
<protein>
    <submittedName>
        <fullName evidence="5">Helix-turn-helix domain-containing protein</fullName>
    </submittedName>
</protein>
<comment type="caution">
    <text evidence="5">The sequence shown here is derived from an EMBL/GenBank/DDBJ whole genome shotgun (WGS) entry which is preliminary data.</text>
</comment>
<keyword evidence="3" id="KW-0804">Transcription</keyword>
<dbReference type="PROSITE" id="PS01124">
    <property type="entry name" value="HTH_ARAC_FAMILY_2"/>
    <property type="match status" value="1"/>
</dbReference>
<reference evidence="5 6" key="1">
    <citation type="submission" date="2024-09" db="EMBL/GenBank/DDBJ databases">
        <authorList>
            <person name="Sun Q."/>
            <person name="Mori K."/>
        </authorList>
    </citation>
    <scope>NUCLEOTIDE SEQUENCE [LARGE SCALE GENOMIC DNA]</scope>
    <source>
        <strain evidence="5 6">JCM 4414</strain>
    </source>
</reference>
<keyword evidence="2" id="KW-0238">DNA-binding</keyword>
<feature type="domain" description="HTH araC/xylS-type" evidence="4">
    <location>
        <begin position="216"/>
        <end position="314"/>
    </location>
</feature>
<accession>A0ABV5QLC9</accession>
<dbReference type="InterPro" id="IPR052158">
    <property type="entry name" value="INH-QAR"/>
</dbReference>
<keyword evidence="1" id="KW-0805">Transcription regulation</keyword>
<evidence type="ECO:0000256" key="2">
    <source>
        <dbReference type="ARBA" id="ARBA00023125"/>
    </source>
</evidence>
<evidence type="ECO:0000313" key="5">
    <source>
        <dbReference type="EMBL" id="MFB9553501.1"/>
    </source>
</evidence>
<dbReference type="PANTHER" id="PTHR43130">
    <property type="entry name" value="ARAC-FAMILY TRANSCRIPTIONAL REGULATOR"/>
    <property type="match status" value="1"/>
</dbReference>
<dbReference type="SUPFAM" id="SSF52317">
    <property type="entry name" value="Class I glutamine amidotransferase-like"/>
    <property type="match status" value="1"/>
</dbReference>
<dbReference type="SMART" id="SM00342">
    <property type="entry name" value="HTH_ARAC"/>
    <property type="match status" value="1"/>
</dbReference>
<evidence type="ECO:0000256" key="3">
    <source>
        <dbReference type="ARBA" id="ARBA00023163"/>
    </source>
</evidence>
<dbReference type="Pfam" id="PF01965">
    <property type="entry name" value="DJ-1_PfpI"/>
    <property type="match status" value="1"/>
</dbReference>
<proteinExistence type="predicted"/>
<dbReference type="InterPro" id="IPR029062">
    <property type="entry name" value="Class_I_gatase-like"/>
</dbReference>
<dbReference type="EMBL" id="JBHMCT010000005">
    <property type="protein sequence ID" value="MFB9553501.1"/>
    <property type="molecule type" value="Genomic_DNA"/>
</dbReference>
<evidence type="ECO:0000259" key="4">
    <source>
        <dbReference type="PROSITE" id="PS01124"/>
    </source>
</evidence>
<dbReference type="InterPro" id="IPR002818">
    <property type="entry name" value="DJ-1/PfpI"/>
</dbReference>
<dbReference type="SUPFAM" id="SSF46689">
    <property type="entry name" value="Homeodomain-like"/>
    <property type="match status" value="2"/>
</dbReference>
<keyword evidence="6" id="KW-1185">Reference proteome</keyword>
<sequence length="325" mass="34333">MSAGVVAVALVPGETPGISPWDLYELSVATMVFGIPHTDLADPWYALRVVAGPGPHSTHGLDGLADADTVIVPSVPDGVVEGRESLPGDLVEALRAAAAGGARMVSMCSGAFALAAAGLLDGRRATLHREYAPELAARHPRVDVDASVLYTDEDTVLTSAGAAAGLDLCLHLVRKDLGAFVAGALAQRLVVPAPREGDRPQFVEAPLPPGEPDLLGPALQWALEHLHEPLTVDDLARRARMSPRTLHRRVRETHGTTPLQWLLGQRVARAQALLESTDLPVERIGEASGLGTAANLRRHFTRALGLSPTAYRRSLTPSAPPSTDR</sequence>
<gene>
    <name evidence="5" type="ORF">ACFFTP_04720</name>
</gene>
<evidence type="ECO:0000256" key="1">
    <source>
        <dbReference type="ARBA" id="ARBA00023015"/>
    </source>
</evidence>
<dbReference type="RefSeq" id="WP_345486390.1">
    <property type="nucleotide sequence ID" value="NZ_BAAAWU010000001.1"/>
</dbReference>
<dbReference type="PANTHER" id="PTHR43130:SF3">
    <property type="entry name" value="HTH-TYPE TRANSCRIPTIONAL REGULATOR RV1931C"/>
    <property type="match status" value="1"/>
</dbReference>
<dbReference type="Gene3D" id="3.40.50.880">
    <property type="match status" value="1"/>
</dbReference>
<dbReference type="InterPro" id="IPR018060">
    <property type="entry name" value="HTH_AraC"/>
</dbReference>
<dbReference type="Proteomes" id="UP001589716">
    <property type="component" value="Unassembled WGS sequence"/>
</dbReference>
<organism evidence="5 6">
    <name type="scientific">Streptomyces roseoviridis</name>
    <dbReference type="NCBI Taxonomy" id="67361"/>
    <lineage>
        <taxon>Bacteria</taxon>
        <taxon>Bacillati</taxon>
        <taxon>Actinomycetota</taxon>
        <taxon>Actinomycetes</taxon>
        <taxon>Kitasatosporales</taxon>
        <taxon>Streptomycetaceae</taxon>
        <taxon>Streptomyces</taxon>
    </lineage>
</organism>
<dbReference type="Pfam" id="PF12833">
    <property type="entry name" value="HTH_18"/>
    <property type="match status" value="1"/>
</dbReference>
<dbReference type="PROSITE" id="PS00041">
    <property type="entry name" value="HTH_ARAC_FAMILY_1"/>
    <property type="match status" value="1"/>
</dbReference>
<dbReference type="Gene3D" id="1.10.10.60">
    <property type="entry name" value="Homeodomain-like"/>
    <property type="match status" value="1"/>
</dbReference>
<name>A0ABV5QLC9_9ACTN</name>